<dbReference type="InterPro" id="IPR000524">
    <property type="entry name" value="Tscrpt_reg_HTH_GntR"/>
</dbReference>
<comment type="caution">
    <text evidence="7">The sequence shown here is derived from an EMBL/GenBank/DDBJ whole genome shotgun (WGS) entry which is preliminary data.</text>
</comment>
<proteinExistence type="inferred from homology"/>
<dbReference type="CDD" id="cd00609">
    <property type="entry name" value="AAT_like"/>
    <property type="match status" value="1"/>
</dbReference>
<evidence type="ECO:0000313" key="7">
    <source>
        <dbReference type="EMBL" id="MBD1599382.1"/>
    </source>
</evidence>
<dbReference type="SUPFAM" id="SSF53383">
    <property type="entry name" value="PLP-dependent transferases"/>
    <property type="match status" value="1"/>
</dbReference>
<keyword evidence="8" id="KW-1185">Reference proteome</keyword>
<dbReference type="PANTHER" id="PTHR46577:SF2">
    <property type="entry name" value="TRANSCRIPTIONAL REGULATORY PROTEIN"/>
    <property type="match status" value="1"/>
</dbReference>
<keyword evidence="7" id="KW-0808">Transferase</keyword>
<dbReference type="Gene3D" id="3.90.1150.10">
    <property type="entry name" value="Aspartate Aminotransferase, domain 1"/>
    <property type="match status" value="1"/>
</dbReference>
<evidence type="ECO:0000256" key="1">
    <source>
        <dbReference type="ARBA" id="ARBA00005384"/>
    </source>
</evidence>
<dbReference type="InterPro" id="IPR015422">
    <property type="entry name" value="PyrdxlP-dep_Trfase_small"/>
</dbReference>
<dbReference type="SUPFAM" id="SSF46785">
    <property type="entry name" value="Winged helix' DNA-binding domain"/>
    <property type="match status" value="1"/>
</dbReference>
<dbReference type="Gene3D" id="3.40.640.10">
    <property type="entry name" value="Type I PLP-dependent aspartate aminotransferase-like (Major domain)"/>
    <property type="match status" value="1"/>
</dbReference>
<dbReference type="InterPro" id="IPR051446">
    <property type="entry name" value="HTH_trans_reg/aminotransferase"/>
</dbReference>
<evidence type="ECO:0000259" key="6">
    <source>
        <dbReference type="PROSITE" id="PS50949"/>
    </source>
</evidence>
<keyword evidence="4" id="KW-0238">DNA-binding</keyword>
<gene>
    <name evidence="7" type="ORF">HAQ05_11790</name>
</gene>
<evidence type="ECO:0000313" key="8">
    <source>
        <dbReference type="Proteomes" id="UP000805841"/>
    </source>
</evidence>
<keyword evidence="5" id="KW-0804">Transcription</keyword>
<sequence>MDEWIDSQWLAGHIESPGSDSIATAVASLIASGRIGKGARLPTVRDFARGLGISASTVAAAWNTLRGKGLIETRRRGGTVVLGKGAEPPGISLPPRQWLDPVDVVWACVDLSRASADPALQPDLGPALNAGLQVDHLHAAEKEHMIDALRNAVAPTWPCPPQAWTTAGGGTEGMLLALQASTRPGDRIAIEEPTSPRLLGLLELLKVEAIPVACDRHGPLPAALQAALLHKPRAFLFQLRAQMPTGSALSLERRDTLALVLEQHPEVVILEDDHMGTVSTAPAYSLSEKLPDRTLLVRAYCRAFGVDLRTSVLGGAARLVQAIENYRSDRVAMTSRIFQGALAFLLTDPTAKATLEHARARYAHRRQALAQALGEHGFEIEEGTGLALWVPVADETAAIVSLASQGVVLGSGSHCFIGTGQQPYLRVAISRLPDDVSQIRLLADTIAKGVNRPRREAFD</sequence>
<dbReference type="SMART" id="SM00345">
    <property type="entry name" value="HTH_GNTR"/>
    <property type="match status" value="1"/>
</dbReference>
<dbReference type="Gene3D" id="1.10.10.10">
    <property type="entry name" value="Winged helix-like DNA-binding domain superfamily/Winged helix DNA-binding domain"/>
    <property type="match status" value="1"/>
</dbReference>
<name>A0ABR7Z1R1_9PSED</name>
<dbReference type="Proteomes" id="UP000805841">
    <property type="component" value="Unassembled WGS sequence"/>
</dbReference>
<dbReference type="InterPro" id="IPR015424">
    <property type="entry name" value="PyrdxlP-dep_Trfase"/>
</dbReference>
<evidence type="ECO:0000256" key="5">
    <source>
        <dbReference type="ARBA" id="ARBA00023163"/>
    </source>
</evidence>
<accession>A0ABR7Z1R1</accession>
<dbReference type="InterPro" id="IPR036388">
    <property type="entry name" value="WH-like_DNA-bd_sf"/>
</dbReference>
<evidence type="ECO:0000256" key="4">
    <source>
        <dbReference type="ARBA" id="ARBA00023125"/>
    </source>
</evidence>
<keyword evidence="3" id="KW-0805">Transcription regulation</keyword>
<evidence type="ECO:0000256" key="3">
    <source>
        <dbReference type="ARBA" id="ARBA00023015"/>
    </source>
</evidence>
<dbReference type="InterPro" id="IPR036390">
    <property type="entry name" value="WH_DNA-bd_sf"/>
</dbReference>
<dbReference type="RefSeq" id="WP_190420699.1">
    <property type="nucleotide sequence ID" value="NZ_JAAOCA010000013.1"/>
</dbReference>
<keyword evidence="7" id="KW-0032">Aminotransferase</keyword>
<dbReference type="PANTHER" id="PTHR46577">
    <property type="entry name" value="HTH-TYPE TRANSCRIPTIONAL REGULATORY PROTEIN GABR"/>
    <property type="match status" value="1"/>
</dbReference>
<reference evidence="7 8" key="1">
    <citation type="journal article" date="2020" name="Insects">
        <title>Bacteria Belonging to Pseudomonas typographi sp. nov. from the Bark Beetle Ips typographus Have Genomic Potential to Aid in the Host Ecology.</title>
        <authorList>
            <person name="Peral-Aranega E."/>
            <person name="Saati-Santamaria Z."/>
            <person name="Kolarik M."/>
            <person name="Rivas R."/>
            <person name="Garcia-Fraile P."/>
        </authorList>
    </citation>
    <scope>NUCLEOTIDE SEQUENCE [LARGE SCALE GENOMIC DNA]</scope>
    <source>
        <strain evidence="7 8">CA3A</strain>
    </source>
</reference>
<organism evidence="7 8">
    <name type="scientific">Pseudomonas typographi</name>
    <dbReference type="NCBI Taxonomy" id="2715964"/>
    <lineage>
        <taxon>Bacteria</taxon>
        <taxon>Pseudomonadati</taxon>
        <taxon>Pseudomonadota</taxon>
        <taxon>Gammaproteobacteria</taxon>
        <taxon>Pseudomonadales</taxon>
        <taxon>Pseudomonadaceae</taxon>
        <taxon>Pseudomonas</taxon>
    </lineage>
</organism>
<feature type="domain" description="HTH gntR-type" evidence="6">
    <location>
        <begin position="16"/>
        <end position="84"/>
    </location>
</feature>
<dbReference type="Pfam" id="PF00155">
    <property type="entry name" value="Aminotran_1_2"/>
    <property type="match status" value="1"/>
</dbReference>
<comment type="similarity">
    <text evidence="1">In the C-terminal section; belongs to the class-I pyridoxal-phosphate-dependent aminotransferase family.</text>
</comment>
<keyword evidence="2" id="KW-0663">Pyridoxal phosphate</keyword>
<protein>
    <submittedName>
        <fullName evidence="7">Aminotransferase class I/II-fold pyridoxal phosphate-dependent enzyme</fullName>
    </submittedName>
</protein>
<dbReference type="EMBL" id="JAAOCA010000013">
    <property type="protein sequence ID" value="MBD1599382.1"/>
    <property type="molecule type" value="Genomic_DNA"/>
</dbReference>
<dbReference type="GO" id="GO:0008483">
    <property type="term" value="F:transaminase activity"/>
    <property type="evidence" value="ECO:0007669"/>
    <property type="project" value="UniProtKB-KW"/>
</dbReference>
<dbReference type="InterPro" id="IPR015421">
    <property type="entry name" value="PyrdxlP-dep_Trfase_major"/>
</dbReference>
<dbReference type="Pfam" id="PF00392">
    <property type="entry name" value="GntR"/>
    <property type="match status" value="1"/>
</dbReference>
<evidence type="ECO:0000256" key="2">
    <source>
        <dbReference type="ARBA" id="ARBA00022898"/>
    </source>
</evidence>
<dbReference type="CDD" id="cd07377">
    <property type="entry name" value="WHTH_GntR"/>
    <property type="match status" value="1"/>
</dbReference>
<dbReference type="PROSITE" id="PS50949">
    <property type="entry name" value="HTH_GNTR"/>
    <property type="match status" value="1"/>
</dbReference>
<dbReference type="InterPro" id="IPR004839">
    <property type="entry name" value="Aminotransferase_I/II_large"/>
</dbReference>